<evidence type="ECO:0000313" key="2">
    <source>
        <dbReference type="EMBL" id="HIT95352.1"/>
    </source>
</evidence>
<dbReference type="Pfam" id="PF13508">
    <property type="entry name" value="Acetyltransf_7"/>
    <property type="match status" value="1"/>
</dbReference>
<evidence type="ECO:0000259" key="1">
    <source>
        <dbReference type="PROSITE" id="PS51186"/>
    </source>
</evidence>
<gene>
    <name evidence="2" type="ORF">IAC43_09215</name>
</gene>
<sequence>MVEKEDNELQLSRIDIKEAHKLWEMQVKAFAALYQKYQDTETSPAAETVERIMTRLQQPFTYYWIQENGENVGAVRVVDKKEKDTPKRISPIFILPQFQNQGLAQKAIRAVEELHGSSNWELDTILQEKGNCYLYEKMGYRPTGKTKVINDKMTLIFYKKD</sequence>
<dbReference type="Proteomes" id="UP000824160">
    <property type="component" value="Unassembled WGS sequence"/>
</dbReference>
<organism evidence="2 3">
    <name type="scientific">Candidatus Faecivivens stercoripullorum</name>
    <dbReference type="NCBI Taxonomy" id="2840805"/>
    <lineage>
        <taxon>Bacteria</taxon>
        <taxon>Bacillati</taxon>
        <taxon>Bacillota</taxon>
        <taxon>Clostridia</taxon>
        <taxon>Eubacteriales</taxon>
        <taxon>Oscillospiraceae</taxon>
        <taxon>Oscillospiraceae incertae sedis</taxon>
        <taxon>Candidatus Faecivivens</taxon>
    </lineage>
</organism>
<proteinExistence type="predicted"/>
<dbReference type="InterPro" id="IPR000182">
    <property type="entry name" value="GNAT_dom"/>
</dbReference>
<dbReference type="EMBL" id="DVLW01000251">
    <property type="protein sequence ID" value="HIT95352.1"/>
    <property type="molecule type" value="Genomic_DNA"/>
</dbReference>
<protein>
    <submittedName>
        <fullName evidence="2">GNAT family N-acetyltransferase</fullName>
    </submittedName>
</protein>
<feature type="domain" description="N-acetyltransferase" evidence="1">
    <location>
        <begin position="20"/>
        <end position="161"/>
    </location>
</feature>
<dbReference type="GO" id="GO:0016747">
    <property type="term" value="F:acyltransferase activity, transferring groups other than amino-acyl groups"/>
    <property type="evidence" value="ECO:0007669"/>
    <property type="project" value="InterPro"/>
</dbReference>
<evidence type="ECO:0000313" key="3">
    <source>
        <dbReference type="Proteomes" id="UP000824160"/>
    </source>
</evidence>
<reference evidence="2" key="1">
    <citation type="submission" date="2020-10" db="EMBL/GenBank/DDBJ databases">
        <authorList>
            <person name="Gilroy R."/>
        </authorList>
    </citation>
    <scope>NUCLEOTIDE SEQUENCE</scope>
    <source>
        <strain evidence="2">ChiBcec7-5410</strain>
    </source>
</reference>
<dbReference type="AlphaFoldDB" id="A0A9D1KTL9"/>
<reference evidence="2" key="2">
    <citation type="journal article" date="2021" name="PeerJ">
        <title>Extensive microbial diversity within the chicken gut microbiome revealed by metagenomics and culture.</title>
        <authorList>
            <person name="Gilroy R."/>
            <person name="Ravi A."/>
            <person name="Getino M."/>
            <person name="Pursley I."/>
            <person name="Horton D.L."/>
            <person name="Alikhan N.F."/>
            <person name="Baker D."/>
            <person name="Gharbi K."/>
            <person name="Hall N."/>
            <person name="Watson M."/>
            <person name="Adriaenssens E.M."/>
            <person name="Foster-Nyarko E."/>
            <person name="Jarju S."/>
            <person name="Secka A."/>
            <person name="Antonio M."/>
            <person name="Oren A."/>
            <person name="Chaudhuri R.R."/>
            <person name="La Ragione R."/>
            <person name="Hildebrand F."/>
            <person name="Pallen M.J."/>
        </authorList>
    </citation>
    <scope>NUCLEOTIDE SEQUENCE</scope>
    <source>
        <strain evidence="2">ChiBcec7-5410</strain>
    </source>
</reference>
<comment type="caution">
    <text evidence="2">The sequence shown here is derived from an EMBL/GenBank/DDBJ whole genome shotgun (WGS) entry which is preliminary data.</text>
</comment>
<accession>A0A9D1KTL9</accession>
<dbReference type="CDD" id="cd04301">
    <property type="entry name" value="NAT_SF"/>
    <property type="match status" value="1"/>
</dbReference>
<dbReference type="PROSITE" id="PS51186">
    <property type="entry name" value="GNAT"/>
    <property type="match status" value="1"/>
</dbReference>
<name>A0A9D1KTL9_9FIRM</name>
<dbReference type="InterPro" id="IPR016181">
    <property type="entry name" value="Acyl_CoA_acyltransferase"/>
</dbReference>
<dbReference type="Gene3D" id="3.40.630.30">
    <property type="match status" value="1"/>
</dbReference>
<dbReference type="SUPFAM" id="SSF55729">
    <property type="entry name" value="Acyl-CoA N-acyltransferases (Nat)"/>
    <property type="match status" value="1"/>
</dbReference>